<dbReference type="SUPFAM" id="SSF53254">
    <property type="entry name" value="Phosphoglycerate mutase-like"/>
    <property type="match status" value="1"/>
</dbReference>
<dbReference type="InterPro" id="IPR013078">
    <property type="entry name" value="His_Pase_superF_clade-1"/>
</dbReference>
<dbReference type="EMBL" id="AZHF01000003">
    <property type="protein sequence ID" value="OAA77784.1"/>
    <property type="molecule type" value="Genomic_DNA"/>
</dbReference>
<dbReference type="InterPro" id="IPR029033">
    <property type="entry name" value="His_PPase_superfam"/>
</dbReference>
<dbReference type="PANTHER" id="PTHR48100">
    <property type="entry name" value="BROAD-SPECIFICITY PHOSPHATASE YOR283W-RELATED"/>
    <property type="match status" value="1"/>
</dbReference>
<gene>
    <name evidence="2" type="ORF">LEL_04607</name>
</gene>
<dbReference type="Proteomes" id="UP000076881">
    <property type="component" value="Unassembled WGS sequence"/>
</dbReference>
<dbReference type="OrthoDB" id="496981at2759"/>
<dbReference type="PANTHER" id="PTHR48100:SF1">
    <property type="entry name" value="HISTIDINE PHOSPHATASE FAMILY PROTEIN-RELATED"/>
    <property type="match status" value="1"/>
</dbReference>
<protein>
    <submittedName>
        <fullName evidence="2">Phosphoglycerate mutase</fullName>
    </submittedName>
</protein>
<accession>A0A168HHL6</accession>
<proteinExistence type="predicted"/>
<keyword evidence="3" id="KW-1185">Reference proteome</keyword>
<dbReference type="GO" id="GO:0016791">
    <property type="term" value="F:phosphatase activity"/>
    <property type="evidence" value="ECO:0007669"/>
    <property type="project" value="TreeGrafter"/>
</dbReference>
<reference evidence="2 3" key="1">
    <citation type="journal article" date="2016" name="Genome Biol. Evol.">
        <title>Divergent and convergent evolution of fungal pathogenicity.</title>
        <authorList>
            <person name="Shang Y."/>
            <person name="Xiao G."/>
            <person name="Zheng P."/>
            <person name="Cen K."/>
            <person name="Zhan S."/>
            <person name="Wang C."/>
        </authorList>
    </citation>
    <scope>NUCLEOTIDE SEQUENCE [LARGE SCALE GENOMIC DNA]</scope>
    <source>
        <strain evidence="2 3">RCEF 1005</strain>
    </source>
</reference>
<name>A0A168HHL6_CORDF</name>
<feature type="region of interest" description="Disordered" evidence="1">
    <location>
        <begin position="191"/>
        <end position="213"/>
    </location>
</feature>
<comment type="caution">
    <text evidence="2">The sequence shown here is derived from an EMBL/GenBank/DDBJ whole genome shotgun (WGS) entry which is preliminary data.</text>
</comment>
<dbReference type="GO" id="GO:0005737">
    <property type="term" value="C:cytoplasm"/>
    <property type="evidence" value="ECO:0007669"/>
    <property type="project" value="TreeGrafter"/>
</dbReference>
<sequence>MPPTIHLIRHAEGAHNLSFDNHGLHDPGLTDRGREQAEELAVRITRLQADGGVDIGLVLASSLRRTLMTALAAFAPQLARKQPAVVHAWPVVQEVSDLPCDSGSALALVQEEFGSELVNYDMVEDGWELKQGKYANTAPAVTARAQAAREFLKLQPSEANIDGNQGTSWGKTELRSFAFSSNDEDEAALVETSESRERRGFATPPPSAEEQKRLREATLETWTLWGILQRNQA</sequence>
<evidence type="ECO:0000313" key="3">
    <source>
        <dbReference type="Proteomes" id="UP000076881"/>
    </source>
</evidence>
<dbReference type="SMART" id="SM00855">
    <property type="entry name" value="PGAM"/>
    <property type="match status" value="1"/>
</dbReference>
<organism evidence="2 3">
    <name type="scientific">Akanthomyces lecanii RCEF 1005</name>
    <dbReference type="NCBI Taxonomy" id="1081108"/>
    <lineage>
        <taxon>Eukaryota</taxon>
        <taxon>Fungi</taxon>
        <taxon>Dikarya</taxon>
        <taxon>Ascomycota</taxon>
        <taxon>Pezizomycotina</taxon>
        <taxon>Sordariomycetes</taxon>
        <taxon>Hypocreomycetidae</taxon>
        <taxon>Hypocreales</taxon>
        <taxon>Cordycipitaceae</taxon>
        <taxon>Akanthomyces</taxon>
        <taxon>Cordyceps confragosa</taxon>
    </lineage>
</organism>
<dbReference type="Gene3D" id="3.40.50.1240">
    <property type="entry name" value="Phosphoglycerate mutase-like"/>
    <property type="match status" value="1"/>
</dbReference>
<evidence type="ECO:0000313" key="2">
    <source>
        <dbReference type="EMBL" id="OAA77784.1"/>
    </source>
</evidence>
<dbReference type="InterPro" id="IPR050275">
    <property type="entry name" value="PGM_Phosphatase"/>
</dbReference>
<dbReference type="Pfam" id="PF00300">
    <property type="entry name" value="His_Phos_1"/>
    <property type="match status" value="1"/>
</dbReference>
<evidence type="ECO:0000256" key="1">
    <source>
        <dbReference type="SAM" id="MobiDB-lite"/>
    </source>
</evidence>
<dbReference type="AlphaFoldDB" id="A0A168HHL6"/>
<dbReference type="CDD" id="cd07040">
    <property type="entry name" value="HP"/>
    <property type="match status" value="1"/>
</dbReference>